<dbReference type="Proteomes" id="UP000316291">
    <property type="component" value="Unassembled WGS sequence"/>
</dbReference>
<evidence type="ECO:0000256" key="2">
    <source>
        <dbReference type="ARBA" id="ARBA00022603"/>
    </source>
</evidence>
<evidence type="ECO:0000259" key="6">
    <source>
        <dbReference type="Pfam" id="PF07669"/>
    </source>
</evidence>
<dbReference type="InterPro" id="IPR011639">
    <property type="entry name" value="MethylTrfase_TaqI-like_dom"/>
</dbReference>
<dbReference type="SUPFAM" id="SSF53335">
    <property type="entry name" value="S-adenosyl-L-methionine-dependent methyltransferases"/>
    <property type="match status" value="1"/>
</dbReference>
<keyword evidence="3 7" id="KW-0808">Transferase</keyword>
<dbReference type="CDD" id="cd02440">
    <property type="entry name" value="AdoMet_MTases"/>
    <property type="match status" value="1"/>
</dbReference>
<sequence length="562" mass="62019">MVAEVAHLLARDAAPERIRALIRATISEIETAFATIDNLQARTRLALTLSLLERSPQEPSLRYSRVTAALRAEMNKLDVDDRHYWISTFYTLLMSTSSRREKATYFTPPAIVRHLISQAEKADLDLTTARVVDPAAGGAAFVSSLAGRMTELGCVAGDIKTRISGIEIDPHLALLGEALVKDRLGSQRSKRRLIRTGDSLTVSEVAKYDGVFVNPPYGRILGLGNEIPVEWRDFCAPGHVNRYALFIDLAFRMAKPGGLVATVTPSSFISGPLFDKLRENIRMRADVLRIDVLERKDVFHDVQQDACVSIFRIKGNSRLATKSFAPKVGRIDRNWKFAEDGVVTTNDAALTAPWILPGADIGFEDCLGRLKDYGVTPKAGSFVWNRETARLQRGKKVGKAFPLFWGTNIKPGKACLPRSKDDGGTDFVVYEKENSGIIRKPSVLLQRTTNSRQPRRLVAAAVPRKVLKKHKGFVCENHTIALVPDGRANLSLLVRLLNTDAVDKRFRRVGGTSSVSIAALRNLPLPSPKHLRSAIKKTNDFETAVELAYSMTQSPASGRRAA</sequence>
<dbReference type="GO" id="GO:0006304">
    <property type="term" value="P:DNA modification"/>
    <property type="evidence" value="ECO:0007669"/>
    <property type="project" value="InterPro"/>
</dbReference>
<dbReference type="InterPro" id="IPR029063">
    <property type="entry name" value="SAM-dependent_MTases_sf"/>
</dbReference>
<comment type="catalytic activity">
    <reaction evidence="5">
        <text>a 2'-deoxyadenosine in DNA + S-adenosyl-L-methionine = an N(6)-methyl-2'-deoxyadenosine in DNA + S-adenosyl-L-homocysteine + H(+)</text>
        <dbReference type="Rhea" id="RHEA:15197"/>
        <dbReference type="Rhea" id="RHEA-COMP:12418"/>
        <dbReference type="Rhea" id="RHEA-COMP:12419"/>
        <dbReference type="ChEBI" id="CHEBI:15378"/>
        <dbReference type="ChEBI" id="CHEBI:57856"/>
        <dbReference type="ChEBI" id="CHEBI:59789"/>
        <dbReference type="ChEBI" id="CHEBI:90615"/>
        <dbReference type="ChEBI" id="CHEBI:90616"/>
        <dbReference type="EC" id="2.1.1.72"/>
    </reaction>
</comment>
<name>A0A562RNC9_9BRAD</name>
<protein>
    <recommendedName>
        <fullName evidence="1">site-specific DNA-methyltransferase (adenine-specific)</fullName>
        <ecNumber evidence="1">2.1.1.72</ecNumber>
    </recommendedName>
</protein>
<evidence type="ECO:0000256" key="5">
    <source>
        <dbReference type="ARBA" id="ARBA00047942"/>
    </source>
</evidence>
<dbReference type="PANTHER" id="PTHR33841">
    <property type="entry name" value="DNA METHYLTRANSFERASE YEEA-RELATED"/>
    <property type="match status" value="1"/>
</dbReference>
<proteinExistence type="predicted"/>
<dbReference type="RefSeq" id="WP_018643568.1">
    <property type="nucleotide sequence ID" value="NZ_VLLA01000008.1"/>
</dbReference>
<dbReference type="InterPro" id="IPR050953">
    <property type="entry name" value="N4_N6_ade-DNA_methylase"/>
</dbReference>
<dbReference type="EC" id="2.1.1.72" evidence="1"/>
<keyword evidence="4" id="KW-0949">S-adenosyl-L-methionine</keyword>
<dbReference type="PRINTS" id="PR00507">
    <property type="entry name" value="N12N6MTFRASE"/>
</dbReference>
<accession>A0A562RNC9</accession>
<evidence type="ECO:0000313" key="8">
    <source>
        <dbReference type="Proteomes" id="UP000316291"/>
    </source>
</evidence>
<evidence type="ECO:0000256" key="4">
    <source>
        <dbReference type="ARBA" id="ARBA00022691"/>
    </source>
</evidence>
<keyword evidence="8" id="KW-1185">Reference proteome</keyword>
<keyword evidence="2 7" id="KW-0489">Methyltransferase</keyword>
<dbReference type="EMBL" id="VLLA01000008">
    <property type="protein sequence ID" value="TWI70542.1"/>
    <property type="molecule type" value="Genomic_DNA"/>
</dbReference>
<dbReference type="OrthoDB" id="9806213at2"/>
<gene>
    <name evidence="7" type="ORF">IQ16_03715</name>
</gene>
<dbReference type="Pfam" id="PF07669">
    <property type="entry name" value="Eco57I"/>
    <property type="match status" value="1"/>
</dbReference>
<dbReference type="AlphaFoldDB" id="A0A562RNC9"/>
<evidence type="ECO:0000256" key="1">
    <source>
        <dbReference type="ARBA" id="ARBA00011900"/>
    </source>
</evidence>
<evidence type="ECO:0000313" key="7">
    <source>
        <dbReference type="EMBL" id="TWI70542.1"/>
    </source>
</evidence>
<organism evidence="7 8">
    <name type="scientific">Bradyrhizobium huanghuaihaiense</name>
    <dbReference type="NCBI Taxonomy" id="990078"/>
    <lineage>
        <taxon>Bacteria</taxon>
        <taxon>Pseudomonadati</taxon>
        <taxon>Pseudomonadota</taxon>
        <taxon>Alphaproteobacteria</taxon>
        <taxon>Hyphomicrobiales</taxon>
        <taxon>Nitrobacteraceae</taxon>
        <taxon>Bradyrhizobium</taxon>
    </lineage>
</organism>
<dbReference type="GO" id="GO:0009007">
    <property type="term" value="F:site-specific DNA-methyltransferase (adenine-specific) activity"/>
    <property type="evidence" value="ECO:0007669"/>
    <property type="project" value="UniProtKB-EC"/>
</dbReference>
<dbReference type="GO" id="GO:0003676">
    <property type="term" value="F:nucleic acid binding"/>
    <property type="evidence" value="ECO:0007669"/>
    <property type="project" value="InterPro"/>
</dbReference>
<feature type="domain" description="Type II methyltransferase M.TaqI-like" evidence="6">
    <location>
        <begin position="202"/>
        <end position="299"/>
    </location>
</feature>
<dbReference type="Gene3D" id="3.40.50.150">
    <property type="entry name" value="Vaccinia Virus protein VP39"/>
    <property type="match status" value="1"/>
</dbReference>
<dbReference type="PROSITE" id="PS00092">
    <property type="entry name" value="N6_MTASE"/>
    <property type="match status" value="1"/>
</dbReference>
<reference evidence="7 8" key="1">
    <citation type="journal article" date="2015" name="Stand. Genomic Sci.">
        <title>Genomic Encyclopedia of Bacterial and Archaeal Type Strains, Phase III: the genomes of soil and plant-associated and newly described type strains.</title>
        <authorList>
            <person name="Whitman W.B."/>
            <person name="Woyke T."/>
            <person name="Klenk H.P."/>
            <person name="Zhou Y."/>
            <person name="Lilburn T.G."/>
            <person name="Beck B.J."/>
            <person name="De Vos P."/>
            <person name="Vandamme P."/>
            <person name="Eisen J.A."/>
            <person name="Garrity G."/>
            <person name="Hugenholtz P."/>
            <person name="Kyrpides N.C."/>
        </authorList>
    </citation>
    <scope>NUCLEOTIDE SEQUENCE [LARGE SCALE GENOMIC DNA]</scope>
    <source>
        <strain evidence="7 8">CGMCC 1.10948</strain>
    </source>
</reference>
<dbReference type="GO" id="GO:0032259">
    <property type="term" value="P:methylation"/>
    <property type="evidence" value="ECO:0007669"/>
    <property type="project" value="UniProtKB-KW"/>
</dbReference>
<evidence type="ECO:0000256" key="3">
    <source>
        <dbReference type="ARBA" id="ARBA00022679"/>
    </source>
</evidence>
<dbReference type="InterPro" id="IPR002052">
    <property type="entry name" value="DNA_methylase_N6_adenine_CS"/>
</dbReference>
<comment type="caution">
    <text evidence="7">The sequence shown here is derived from an EMBL/GenBank/DDBJ whole genome shotgun (WGS) entry which is preliminary data.</text>
</comment>
<dbReference type="PANTHER" id="PTHR33841:SF1">
    <property type="entry name" value="DNA METHYLTRANSFERASE A"/>
    <property type="match status" value="1"/>
</dbReference>